<organism evidence="1 2">
    <name type="scientific">Legionella maioricensis</name>
    <dbReference type="NCBI Taxonomy" id="2896528"/>
    <lineage>
        <taxon>Bacteria</taxon>
        <taxon>Pseudomonadati</taxon>
        <taxon>Pseudomonadota</taxon>
        <taxon>Gammaproteobacteria</taxon>
        <taxon>Legionellales</taxon>
        <taxon>Legionellaceae</taxon>
        <taxon>Legionella</taxon>
    </lineage>
</organism>
<dbReference type="SUPFAM" id="SSF56281">
    <property type="entry name" value="Metallo-hydrolase/oxidoreductase"/>
    <property type="match status" value="1"/>
</dbReference>
<dbReference type="GO" id="GO:0042781">
    <property type="term" value="F:3'-tRNA processing endoribonuclease activity"/>
    <property type="evidence" value="ECO:0007669"/>
    <property type="project" value="TreeGrafter"/>
</dbReference>
<reference evidence="1" key="1">
    <citation type="submission" date="2021-11" db="EMBL/GenBank/DDBJ databases">
        <title>Legionella maioricencis sp. nov., a new species isolated from hot water samples in Mallorca.</title>
        <authorList>
            <person name="Crespi S."/>
            <person name="Drasar V."/>
            <person name="Salva-Serra F."/>
            <person name="Jaen-Luchoro D."/>
            <person name="Pineiro-Iglesias B."/>
            <person name="Aliaga F."/>
            <person name="Fernandez-Juarez V."/>
            <person name="Coll G."/>
            <person name="Moore E.R.B."/>
            <person name="Bennasar-Figueras A."/>
        </authorList>
    </citation>
    <scope>NUCLEOTIDE SEQUENCE</scope>
    <source>
        <strain evidence="1">HCPI-6</strain>
    </source>
</reference>
<evidence type="ECO:0000313" key="1">
    <source>
        <dbReference type="EMBL" id="MCL9682720.1"/>
    </source>
</evidence>
<dbReference type="InterPro" id="IPR036866">
    <property type="entry name" value="RibonucZ/Hydroxyglut_hydro"/>
</dbReference>
<dbReference type="RefSeq" id="WP_250421332.1">
    <property type="nucleotide sequence ID" value="NZ_JAJKBJ010000001.1"/>
</dbReference>
<name>A0A9X2CXN6_9GAMM</name>
<comment type="caution">
    <text evidence="1">The sequence shown here is derived from an EMBL/GenBank/DDBJ whole genome shotgun (WGS) entry which is preliminary data.</text>
</comment>
<dbReference type="AlphaFoldDB" id="A0A9X2CXN6"/>
<gene>
    <name evidence="1" type="ORF">LOX96_01300</name>
</gene>
<dbReference type="PANTHER" id="PTHR46018:SF2">
    <property type="entry name" value="ZINC PHOSPHODIESTERASE ELAC PROTEIN 1"/>
    <property type="match status" value="1"/>
</dbReference>
<sequence length="255" mass="29295">MTLKMTFLGSGSAFTIGPENYHSNILFQLGKDTLLLDAGSDIRHSLREQNLSYKDINNVYISHLHGDHTGGLEWLALTTHFDPNYKGKPNLFANEKVIIDLWNKTLSGGLSTLPHKHPSIDSFFNSKPIKKDGCFTWHSIEFKLIQTIHFYSEYELMPSYGLIFTYNKTRVLFTTDTQSTPEYLTPFYEEADIIFHDCETTPTKSTVHSHYSELRLLPAHIKKKMWLYHYNPGSLPDAKKDGFLGFVVKGQCFEF</sequence>
<evidence type="ECO:0000313" key="2">
    <source>
        <dbReference type="Proteomes" id="UP001139721"/>
    </source>
</evidence>
<dbReference type="GO" id="GO:0046872">
    <property type="term" value="F:metal ion binding"/>
    <property type="evidence" value="ECO:0007669"/>
    <property type="project" value="UniProtKB-KW"/>
</dbReference>
<keyword evidence="2" id="KW-1185">Reference proteome</keyword>
<dbReference type="Proteomes" id="UP001139721">
    <property type="component" value="Unassembled WGS sequence"/>
</dbReference>
<dbReference type="PANTHER" id="PTHR46018">
    <property type="entry name" value="ZINC PHOSPHODIESTERASE ELAC PROTEIN 1"/>
    <property type="match status" value="1"/>
</dbReference>
<dbReference type="Pfam" id="PF23023">
    <property type="entry name" value="Anti-Pycsar_Apyc1"/>
    <property type="match status" value="1"/>
</dbReference>
<dbReference type="Gene3D" id="3.60.15.10">
    <property type="entry name" value="Ribonuclease Z/Hydroxyacylglutathione hydrolase-like"/>
    <property type="match status" value="1"/>
</dbReference>
<dbReference type="EMBL" id="JAJKBJ010000001">
    <property type="protein sequence ID" value="MCL9682720.1"/>
    <property type="molecule type" value="Genomic_DNA"/>
</dbReference>
<protein>
    <submittedName>
        <fullName evidence="1">MBL fold metallo-hydrolase</fullName>
    </submittedName>
</protein>
<proteinExistence type="predicted"/>
<accession>A0A9X2CXN6</accession>